<accession>A0A9D2NNU1</accession>
<keyword evidence="1" id="KW-0812">Transmembrane</keyword>
<dbReference type="AlphaFoldDB" id="A0A9D2NNU1"/>
<feature type="transmembrane region" description="Helical" evidence="1">
    <location>
        <begin position="125"/>
        <end position="143"/>
    </location>
</feature>
<feature type="domain" description="Peptidase M56" evidence="2">
    <location>
        <begin position="17"/>
        <end position="182"/>
    </location>
</feature>
<comment type="caution">
    <text evidence="3">The sequence shown here is derived from an EMBL/GenBank/DDBJ whole genome shotgun (WGS) entry which is preliminary data.</text>
</comment>
<reference evidence="3" key="2">
    <citation type="submission" date="2021-04" db="EMBL/GenBank/DDBJ databases">
        <authorList>
            <person name="Gilroy R."/>
        </authorList>
    </citation>
    <scope>NUCLEOTIDE SEQUENCE</scope>
    <source>
        <strain evidence="3">CHK187-11901</strain>
    </source>
</reference>
<organism evidence="3 4">
    <name type="scientific">Candidatus Merdibacter merdavium</name>
    <dbReference type="NCBI Taxonomy" id="2838692"/>
    <lineage>
        <taxon>Bacteria</taxon>
        <taxon>Bacillati</taxon>
        <taxon>Bacillota</taxon>
        <taxon>Erysipelotrichia</taxon>
        <taxon>Erysipelotrichales</taxon>
        <taxon>Erysipelotrichaceae</taxon>
        <taxon>Merdibacter</taxon>
    </lineage>
</organism>
<feature type="transmembrane region" description="Helical" evidence="1">
    <location>
        <begin position="224"/>
        <end position="246"/>
    </location>
</feature>
<dbReference type="EMBL" id="DWWM01000005">
    <property type="protein sequence ID" value="HJC35687.1"/>
    <property type="molecule type" value="Genomic_DNA"/>
</dbReference>
<dbReference type="InterPro" id="IPR008756">
    <property type="entry name" value="Peptidase_M56"/>
</dbReference>
<reference evidence="3" key="1">
    <citation type="journal article" date="2021" name="PeerJ">
        <title>Extensive microbial diversity within the chicken gut microbiome revealed by metagenomics and culture.</title>
        <authorList>
            <person name="Gilroy R."/>
            <person name="Ravi A."/>
            <person name="Getino M."/>
            <person name="Pursley I."/>
            <person name="Horton D.L."/>
            <person name="Alikhan N.F."/>
            <person name="Baker D."/>
            <person name="Gharbi K."/>
            <person name="Hall N."/>
            <person name="Watson M."/>
            <person name="Adriaenssens E.M."/>
            <person name="Foster-Nyarko E."/>
            <person name="Jarju S."/>
            <person name="Secka A."/>
            <person name="Antonio M."/>
            <person name="Oren A."/>
            <person name="Chaudhuri R.R."/>
            <person name="La Ragione R."/>
            <person name="Hildebrand F."/>
            <person name="Pallen M.J."/>
        </authorList>
    </citation>
    <scope>NUCLEOTIDE SEQUENCE</scope>
    <source>
        <strain evidence="3">CHK187-11901</strain>
    </source>
</reference>
<gene>
    <name evidence="3" type="ORF">H9702_00965</name>
</gene>
<keyword evidence="1" id="KW-1133">Transmembrane helix</keyword>
<dbReference type="Proteomes" id="UP000823896">
    <property type="component" value="Unassembled WGS sequence"/>
</dbReference>
<feature type="transmembrane region" description="Helical" evidence="1">
    <location>
        <begin position="20"/>
        <end position="42"/>
    </location>
</feature>
<evidence type="ECO:0000259" key="2">
    <source>
        <dbReference type="Pfam" id="PF05569"/>
    </source>
</evidence>
<evidence type="ECO:0000313" key="3">
    <source>
        <dbReference type="EMBL" id="HJC35687.1"/>
    </source>
</evidence>
<protein>
    <recommendedName>
        <fullName evidence="2">Peptidase M56 domain-containing protein</fullName>
    </recommendedName>
</protein>
<dbReference type="PANTHER" id="PTHR34978:SF3">
    <property type="entry name" value="SLR0241 PROTEIN"/>
    <property type="match status" value="1"/>
</dbReference>
<keyword evidence="1" id="KW-0472">Membrane</keyword>
<sequence length="300" mass="34790">MTAIRDFLLSPVTANLDVQGLLLLLWGCGSVIAALRYASVLWRTSLYIRELKRSSICTSVKDLLPDYRGKNYSVCLSAFINTPMVLGFAQTIFLPDIAYSAEEQRNIIIHEIQHIIHKDIYIKQIVNLLTILYWWFPLIYVLRKQVDLYLEMRADSKVTSAMDPAEYKQYLHHLLDIRQKVKENIRKKSYKRLSSCFINDDKQMLDYRTHYLIEGFKTKKTRKLILAAVLCLPLFSNAIIFEPYYADTPNTESTYDLDDLSEGHIIHHKDGSYTLELDGQSIAILDPDSELFNVLKIIEE</sequence>
<name>A0A9D2NNU1_9FIRM</name>
<dbReference type="PANTHER" id="PTHR34978">
    <property type="entry name" value="POSSIBLE SENSOR-TRANSDUCER PROTEIN BLAR"/>
    <property type="match status" value="1"/>
</dbReference>
<evidence type="ECO:0000313" key="4">
    <source>
        <dbReference type="Proteomes" id="UP000823896"/>
    </source>
</evidence>
<evidence type="ECO:0000256" key="1">
    <source>
        <dbReference type="SAM" id="Phobius"/>
    </source>
</evidence>
<dbReference type="Pfam" id="PF05569">
    <property type="entry name" value="Peptidase_M56"/>
    <property type="match status" value="1"/>
</dbReference>
<dbReference type="InterPro" id="IPR052173">
    <property type="entry name" value="Beta-lactam_resp_regulator"/>
</dbReference>
<feature type="transmembrane region" description="Helical" evidence="1">
    <location>
        <begin position="71"/>
        <end position="93"/>
    </location>
</feature>
<proteinExistence type="predicted"/>